<gene>
    <name evidence="1" type="ORF">ENV35_01255</name>
</gene>
<dbReference type="AlphaFoldDB" id="A0A7C3WLB9"/>
<protein>
    <submittedName>
        <fullName evidence="1">Uncharacterized protein</fullName>
    </submittedName>
</protein>
<organism evidence="1">
    <name type="scientific">Dictyoglomus turgidum</name>
    <dbReference type="NCBI Taxonomy" id="513050"/>
    <lineage>
        <taxon>Bacteria</taxon>
        <taxon>Pseudomonadati</taxon>
        <taxon>Dictyoglomota</taxon>
        <taxon>Dictyoglomia</taxon>
        <taxon>Dictyoglomales</taxon>
        <taxon>Dictyoglomaceae</taxon>
        <taxon>Dictyoglomus</taxon>
    </lineage>
</organism>
<name>A0A7C3WLB9_9BACT</name>
<dbReference type="EMBL" id="DTGA01000036">
    <property type="protein sequence ID" value="HGB30486.1"/>
    <property type="molecule type" value="Genomic_DNA"/>
</dbReference>
<evidence type="ECO:0000313" key="1">
    <source>
        <dbReference type="EMBL" id="HGB30486.1"/>
    </source>
</evidence>
<sequence>MDLLGITICDHIVGDPIEKFTLENCPKCNGKGVVGDISFDSNGKVNTVGGIELLKQKIKKILTESTRDTGYGFNYNMLSYNDKLKSGVKSEIYRCINYLINLQKEKEKEGFYYLPTEKIDSIDKVDILENPDPRKVEILIVCKSTSGKQAEINLSLEV</sequence>
<accession>A0A7C3WLB9</accession>
<reference evidence="1" key="1">
    <citation type="journal article" date="2020" name="mSystems">
        <title>Genome- and Community-Level Interaction Insights into Carbon Utilization and Element Cycling Functions of Hydrothermarchaeota in Hydrothermal Sediment.</title>
        <authorList>
            <person name="Zhou Z."/>
            <person name="Liu Y."/>
            <person name="Xu W."/>
            <person name="Pan J."/>
            <person name="Luo Z.H."/>
            <person name="Li M."/>
        </authorList>
    </citation>
    <scope>NUCLEOTIDE SEQUENCE [LARGE SCALE GENOMIC DNA]</scope>
    <source>
        <strain evidence="1">SpSt-751</strain>
    </source>
</reference>
<proteinExistence type="predicted"/>
<comment type="caution">
    <text evidence="1">The sequence shown here is derived from an EMBL/GenBank/DDBJ whole genome shotgun (WGS) entry which is preliminary data.</text>
</comment>